<feature type="region of interest" description="Disordered" evidence="1">
    <location>
        <begin position="44"/>
        <end position="64"/>
    </location>
</feature>
<evidence type="ECO:0000313" key="2">
    <source>
        <dbReference type="EMBL" id="MBB6143918.1"/>
    </source>
</evidence>
<sequence length="76" mass="8422">MKMIGHDDERVEKKFSLFAVIEDRFFEQSRVGFDLKKTPALGGDSGDEIGPGFLGHQAHPGSIRGKPRAEALFNYA</sequence>
<organism evidence="2 3">
    <name type="scientific">Silvibacterium bohemicum</name>
    <dbReference type="NCBI Taxonomy" id="1577686"/>
    <lineage>
        <taxon>Bacteria</taxon>
        <taxon>Pseudomonadati</taxon>
        <taxon>Acidobacteriota</taxon>
        <taxon>Terriglobia</taxon>
        <taxon>Terriglobales</taxon>
        <taxon>Acidobacteriaceae</taxon>
        <taxon>Silvibacterium</taxon>
    </lineage>
</organism>
<keyword evidence="3" id="KW-1185">Reference proteome</keyword>
<dbReference type="EMBL" id="JACHEK010000003">
    <property type="protein sequence ID" value="MBB6143918.1"/>
    <property type="molecule type" value="Genomic_DNA"/>
</dbReference>
<accession>A0A841JZR8</accession>
<name>A0A841JZR8_9BACT</name>
<protein>
    <submittedName>
        <fullName evidence="2">Uncharacterized protein</fullName>
    </submittedName>
</protein>
<comment type="caution">
    <text evidence="2">The sequence shown here is derived from an EMBL/GenBank/DDBJ whole genome shotgun (WGS) entry which is preliminary data.</text>
</comment>
<proteinExistence type="predicted"/>
<evidence type="ECO:0000313" key="3">
    <source>
        <dbReference type="Proteomes" id="UP000538666"/>
    </source>
</evidence>
<reference evidence="2 3" key="1">
    <citation type="submission" date="2020-08" db="EMBL/GenBank/DDBJ databases">
        <title>Genomic Encyclopedia of Type Strains, Phase IV (KMG-IV): sequencing the most valuable type-strain genomes for metagenomic binning, comparative biology and taxonomic classification.</title>
        <authorList>
            <person name="Goeker M."/>
        </authorList>
    </citation>
    <scope>NUCLEOTIDE SEQUENCE [LARGE SCALE GENOMIC DNA]</scope>
    <source>
        <strain evidence="2 3">DSM 103733</strain>
    </source>
</reference>
<evidence type="ECO:0000256" key="1">
    <source>
        <dbReference type="SAM" id="MobiDB-lite"/>
    </source>
</evidence>
<dbReference type="AlphaFoldDB" id="A0A841JZR8"/>
<gene>
    <name evidence="2" type="ORF">HNQ77_001867</name>
</gene>
<dbReference type="Proteomes" id="UP000538666">
    <property type="component" value="Unassembled WGS sequence"/>
</dbReference>